<dbReference type="AlphaFoldDB" id="A0A1A8JR45"/>
<evidence type="ECO:0000313" key="2">
    <source>
        <dbReference type="EMBL" id="SBR22580.1"/>
    </source>
</evidence>
<feature type="region of interest" description="Disordered" evidence="1">
    <location>
        <begin position="48"/>
        <end position="69"/>
    </location>
</feature>
<evidence type="ECO:0000256" key="1">
    <source>
        <dbReference type="SAM" id="MobiDB-lite"/>
    </source>
</evidence>
<proteinExistence type="predicted"/>
<dbReference type="EMBL" id="HAEE01002560">
    <property type="protein sequence ID" value="SBR22580.1"/>
    <property type="molecule type" value="Transcribed_RNA"/>
</dbReference>
<feature type="non-terminal residue" evidence="2">
    <location>
        <position position="1"/>
    </location>
</feature>
<accession>A0A1A8JR45</accession>
<reference evidence="2" key="1">
    <citation type="submission" date="2016-05" db="EMBL/GenBank/DDBJ databases">
        <authorList>
            <person name="Lavstsen T."/>
            <person name="Jespersen J.S."/>
        </authorList>
    </citation>
    <scope>NUCLEOTIDE SEQUENCE</scope>
    <source>
        <tissue evidence="2">Brain</tissue>
    </source>
</reference>
<feature type="non-terminal residue" evidence="2">
    <location>
        <position position="69"/>
    </location>
</feature>
<organism evidence="2">
    <name type="scientific">Nothobranchius kuhntae</name>
    <name type="common">Beira killifish</name>
    <dbReference type="NCBI Taxonomy" id="321403"/>
    <lineage>
        <taxon>Eukaryota</taxon>
        <taxon>Metazoa</taxon>
        <taxon>Chordata</taxon>
        <taxon>Craniata</taxon>
        <taxon>Vertebrata</taxon>
        <taxon>Euteleostomi</taxon>
        <taxon>Actinopterygii</taxon>
        <taxon>Neopterygii</taxon>
        <taxon>Teleostei</taxon>
        <taxon>Neoteleostei</taxon>
        <taxon>Acanthomorphata</taxon>
        <taxon>Ovalentaria</taxon>
        <taxon>Atherinomorphae</taxon>
        <taxon>Cyprinodontiformes</taxon>
        <taxon>Nothobranchiidae</taxon>
        <taxon>Nothobranchius</taxon>
    </lineage>
</organism>
<protein>
    <submittedName>
        <fullName evidence="2">MIS18 binding protein 1</fullName>
    </submittedName>
</protein>
<name>A0A1A8JR45_NOTKU</name>
<sequence>VEEEAAGASVPGGCGQRRCRRRLQLGVHAEPTRRGSFCVFERRTRVHDFEPGTSDPDVVALPRSEDASV</sequence>
<reference evidence="2" key="2">
    <citation type="submission" date="2016-06" db="EMBL/GenBank/DDBJ databases">
        <title>The genome of a short-lived fish provides insights into sex chromosome evolution and the genetic control of aging.</title>
        <authorList>
            <person name="Reichwald K."/>
            <person name="Felder M."/>
            <person name="Petzold A."/>
            <person name="Koch P."/>
            <person name="Groth M."/>
            <person name="Platzer M."/>
        </authorList>
    </citation>
    <scope>NUCLEOTIDE SEQUENCE</scope>
    <source>
        <tissue evidence="2">Brain</tissue>
    </source>
</reference>
<gene>
    <name evidence="2" type="primary">MIS18BP1</name>
</gene>